<dbReference type="PANTHER" id="PTHR43798:SF33">
    <property type="entry name" value="HYDROLASE, PUTATIVE (AFU_ORTHOLOGUE AFUA_2G14860)-RELATED"/>
    <property type="match status" value="1"/>
</dbReference>
<dbReference type="InterPro" id="IPR000073">
    <property type="entry name" value="AB_hydrolase_1"/>
</dbReference>
<dbReference type="Proteomes" id="UP001185873">
    <property type="component" value="Unassembled WGS sequence"/>
</dbReference>
<dbReference type="PRINTS" id="PR00412">
    <property type="entry name" value="EPOXHYDRLASE"/>
</dbReference>
<proteinExistence type="predicted"/>
<dbReference type="Gene3D" id="3.40.50.1820">
    <property type="entry name" value="alpha/beta hydrolase"/>
    <property type="match status" value="1"/>
</dbReference>
<keyword evidence="2" id="KW-0378">Hydrolase</keyword>
<dbReference type="RefSeq" id="WP_317469622.1">
    <property type="nucleotide sequence ID" value="NZ_JAWLKJ010000002.1"/>
</dbReference>
<feature type="domain" description="AB hydrolase-1" evidence="1">
    <location>
        <begin position="28"/>
        <end position="269"/>
    </location>
</feature>
<dbReference type="PANTHER" id="PTHR43798">
    <property type="entry name" value="MONOACYLGLYCEROL LIPASE"/>
    <property type="match status" value="1"/>
</dbReference>
<organism evidence="2 3">
    <name type="scientific">Dietzia maris</name>
    <dbReference type="NCBI Taxonomy" id="37915"/>
    <lineage>
        <taxon>Bacteria</taxon>
        <taxon>Bacillati</taxon>
        <taxon>Actinomycetota</taxon>
        <taxon>Actinomycetes</taxon>
        <taxon>Mycobacteriales</taxon>
        <taxon>Dietziaceae</taxon>
        <taxon>Dietzia</taxon>
    </lineage>
</organism>
<accession>A0AAE4R025</accession>
<dbReference type="InterPro" id="IPR029058">
    <property type="entry name" value="AB_hydrolase_fold"/>
</dbReference>
<dbReference type="GO" id="GO:0016020">
    <property type="term" value="C:membrane"/>
    <property type="evidence" value="ECO:0007669"/>
    <property type="project" value="TreeGrafter"/>
</dbReference>
<comment type="caution">
    <text evidence="2">The sequence shown here is derived from an EMBL/GenBank/DDBJ whole genome shotgun (WGS) entry which is preliminary data.</text>
</comment>
<evidence type="ECO:0000313" key="3">
    <source>
        <dbReference type="Proteomes" id="UP001185873"/>
    </source>
</evidence>
<gene>
    <name evidence="2" type="ORF">R3P82_08105</name>
</gene>
<dbReference type="Pfam" id="PF00561">
    <property type="entry name" value="Abhydrolase_1"/>
    <property type="match status" value="1"/>
</dbReference>
<name>A0AAE4R025_9ACTN</name>
<dbReference type="GO" id="GO:0016787">
    <property type="term" value="F:hydrolase activity"/>
    <property type="evidence" value="ECO:0007669"/>
    <property type="project" value="UniProtKB-KW"/>
</dbReference>
<reference evidence="2" key="1">
    <citation type="submission" date="2023-10" db="EMBL/GenBank/DDBJ databases">
        <title>Development of a sustainable strategy for remediation of hydrocarbon-contaminated territories based on the waste exchange concept.</title>
        <authorList>
            <person name="Krivoruchko A."/>
        </authorList>
    </citation>
    <scope>NUCLEOTIDE SEQUENCE</scope>
    <source>
        <strain evidence="2">IEGM 1175</strain>
    </source>
</reference>
<dbReference type="InterPro" id="IPR050266">
    <property type="entry name" value="AB_hydrolase_sf"/>
</dbReference>
<evidence type="ECO:0000259" key="1">
    <source>
        <dbReference type="Pfam" id="PF00561"/>
    </source>
</evidence>
<dbReference type="AlphaFoldDB" id="A0AAE4R025"/>
<dbReference type="SUPFAM" id="SSF53474">
    <property type="entry name" value="alpha/beta-Hydrolases"/>
    <property type="match status" value="1"/>
</dbReference>
<dbReference type="PRINTS" id="PR00111">
    <property type="entry name" value="ABHYDROLASE"/>
</dbReference>
<protein>
    <submittedName>
        <fullName evidence="2">Alpha/beta hydrolase</fullName>
    </submittedName>
</protein>
<dbReference type="EMBL" id="JAWLKJ010000002">
    <property type="protein sequence ID" value="MDV6299077.1"/>
    <property type="molecule type" value="Genomic_DNA"/>
</dbReference>
<evidence type="ECO:0000313" key="2">
    <source>
        <dbReference type="EMBL" id="MDV6299077.1"/>
    </source>
</evidence>
<dbReference type="InterPro" id="IPR000639">
    <property type="entry name" value="Epox_hydrolase-like"/>
</dbReference>
<sequence>MPVSHIVDRHAVVDCHRISFGVHGEGEPVVLLHGTPSSSYIWRDVVPVLTGAGYRVHVFDLLGYGLSERPRDPDVDTSITGQVAILEGLLGEWGLDTFHLVAHDIGGGIAQRFGVQSTGRLRSLTLIDVVSFDSYPSERTRQQMADGLDELARTPDAEHRAHFRNWLLSTHSDPANFDPAALEVYVDLISGPIGQPSFFRHQVAHYDPRHTLEISDQLDRLGRIPVQLLWGADDTWQVTDWAHRLHTAIPGSELHLIENCGHFAPEERPAEVAAALRAFLDAHRG</sequence>